<dbReference type="NCBIfam" id="TIGR03891">
    <property type="entry name" value="thiopep_ocin"/>
    <property type="match status" value="1"/>
</dbReference>
<dbReference type="InterPro" id="IPR006827">
    <property type="entry name" value="Lant_deHydtase_N"/>
</dbReference>
<dbReference type="Proteomes" id="UP000468735">
    <property type="component" value="Unassembled WGS sequence"/>
</dbReference>
<protein>
    <submittedName>
        <fullName evidence="3">Lantibiotic dehydratase</fullName>
    </submittedName>
</protein>
<gene>
    <name evidence="3" type="ORF">F8566_30075</name>
</gene>
<comment type="caution">
    <text evidence="3">The sequence shown here is derived from an EMBL/GenBank/DDBJ whole genome shotgun (WGS) entry which is preliminary data.</text>
</comment>
<evidence type="ECO:0000259" key="2">
    <source>
        <dbReference type="Pfam" id="PF14028"/>
    </source>
</evidence>
<dbReference type="Pfam" id="PF04738">
    <property type="entry name" value="Lant_dehydr_N"/>
    <property type="match status" value="1"/>
</dbReference>
<evidence type="ECO:0000313" key="4">
    <source>
        <dbReference type="Proteomes" id="UP000468735"/>
    </source>
</evidence>
<evidence type="ECO:0000313" key="3">
    <source>
        <dbReference type="EMBL" id="KAB2344841.1"/>
    </source>
</evidence>
<accession>A0A6H9YPS7</accession>
<feature type="domain" description="Thiopeptide-type bacteriocin biosynthesis" evidence="2">
    <location>
        <begin position="801"/>
        <end position="1056"/>
    </location>
</feature>
<organism evidence="3 4">
    <name type="scientific">Actinomadura rudentiformis</name>
    <dbReference type="NCBI Taxonomy" id="359158"/>
    <lineage>
        <taxon>Bacteria</taxon>
        <taxon>Bacillati</taxon>
        <taxon>Actinomycetota</taxon>
        <taxon>Actinomycetes</taxon>
        <taxon>Streptosporangiales</taxon>
        <taxon>Thermomonosporaceae</taxon>
        <taxon>Actinomadura</taxon>
    </lineage>
</organism>
<dbReference type="EMBL" id="WBMT01000015">
    <property type="protein sequence ID" value="KAB2344841.1"/>
    <property type="molecule type" value="Genomic_DNA"/>
</dbReference>
<dbReference type="AlphaFoldDB" id="A0A6H9YPS7"/>
<dbReference type="InterPro" id="IPR023809">
    <property type="entry name" value="Thiopep_bacteriocin_synth_dom"/>
</dbReference>
<dbReference type="OrthoDB" id="1273722at2"/>
<dbReference type="Pfam" id="PF14028">
    <property type="entry name" value="Lant_dehydr_C"/>
    <property type="match status" value="1"/>
</dbReference>
<evidence type="ECO:0000259" key="1">
    <source>
        <dbReference type="Pfam" id="PF04738"/>
    </source>
</evidence>
<reference evidence="3 4" key="1">
    <citation type="submission" date="2019-09" db="EMBL/GenBank/DDBJ databases">
        <title>Actinomadura physcomitrii sp. nov., a novel actinomycete isolated from moss [Physcomitrium sphaericum (Ludw) Fuernr].</title>
        <authorList>
            <person name="Zhuang X."/>
            <person name="Liu C."/>
        </authorList>
    </citation>
    <scope>NUCLEOTIDE SEQUENCE [LARGE SCALE GENOMIC DNA]</scope>
    <source>
        <strain evidence="3 4">HMC1</strain>
    </source>
</reference>
<sequence length="1073" mass="116782">MYRYLDHALVRGSPWRRDTWTSWPDLSDHPDAPSTWRPWLREVMQRADFAAALDNASPTLFRRVSQLCDGQAVAEPAARRAVESVLRYMLRAASRSTPFGLFAGVAPARISRTGHARAIIGSQHRAVAGVDAAWLSALVERLESDPALWPWASVRVNPLAFIRDGRVVLEHRPQRGNVQVPVHIQLRASEPVRRILVLASTPIVLGDLATELSSQYFGTDARAVVTFLSGLLAHGILVTNLNPPLTRTDPLRHLEGILEAVTPRNSQAAADLSQLRALSRELRDINLRHTAANHGAASIPITEHHARLVGTMAGLCSAPTPSPNVDLRLGWEVTVPGTVAAEAAHAAELLVRLAPRSVLTPGWERWHMAFLERYGPRALVPLRQVVNADVGLGYPAGYLGNPDQPTSAVTDRDTLLFALVQRAAMDNRHEITLDEETIAALSATSAAIDPAAAVERRPQTTTEATVRVHAADEHAVQQGDFMLSVIGVSRSAGTTIGRFLPLLDQPPVPGDASDEVGTVPARPHEGEAPADLQATLADLPTSTSGALLAQLCTPPLHTGTANVARVPAVLPHSITIGQFHDDDRHSLNLDDLAVTADRDRLYLVSLSRRQVVETATYNAVEPSRYTHPLARFLAELPNALNVPCAEFDWGAAARLPFLPALRHGRAFLAPARWQVDAGDLPGPSAFTHDWDAAFAIWRSRVRLPGCCYLGYGDQRLGLDLDQPAHRAMLRAQLHRKGSASLRALPTEVPDARSDWCGGYAHELVIPLAAAVEPAPAPSWLNHAEPVNLHDHGRLPGSNGRLFLKLYGHPDRQAPILLWHVPDLLACLDLSHDENTGQYWFMRYQDPEPHLRLRLRVPSEHMPRVMAAVTSWSARLRTHGLIARLTLDTDFPETTRFGGPAALDSAEDFFATDSAAAVAQMAVAVAPSGPDLRAVTAASLLDLTVGFLGDAHEAARWLIEQVRSGRAAPPRPLYELAIALGNPGDRRTLTRLPGGSELLTCWAARRAALTHYRRVLDESAPATVRLLLPELLHLHHARTTGLDPEGERTCLHLARAAALSWSHSRTPKASATTP</sequence>
<dbReference type="RefSeq" id="WP_151565209.1">
    <property type="nucleotide sequence ID" value="NZ_WBMT01000015.1"/>
</dbReference>
<feature type="domain" description="Lantibiotic dehydratase N-terminal" evidence="1">
    <location>
        <begin position="46"/>
        <end position="729"/>
    </location>
</feature>
<keyword evidence="4" id="KW-1185">Reference proteome</keyword>
<proteinExistence type="predicted"/>
<name>A0A6H9YPS7_9ACTN</name>